<dbReference type="EMBL" id="KV784375">
    <property type="protein sequence ID" value="OEU09471.1"/>
    <property type="molecule type" value="Genomic_DNA"/>
</dbReference>
<dbReference type="SUPFAM" id="SSF53756">
    <property type="entry name" value="UDP-Glycosyltransferase/glycogen phosphorylase"/>
    <property type="match status" value="1"/>
</dbReference>
<name>A0A1E7EU25_9STRA</name>
<sequence length="393" mass="45457">MQHQLRSPLKKRSGPRPVSCGAHKANSCDECPQGHGRDWCNGDCKWILEENTCIQGPRYIPDEYEDLIDLDLYPFQPVRDENGNLVNIMLIRSPLDFMQRLSFDHYKEKIVFLGIMSYETFPLPSPNPFATNNNFDDDMYVGNPWIQGWLNMYRNPRDIFDPNTPIVQISQSDFALPEIEFDQEVNDGKHEKRYDFVYSMSNGGHPFNEECTGWGPEAKNWTFAKEALEVMCGELNLLGVLLVTRDQWDSKPCKIPKSCDGKIVQTPFLDQDEAMSYFRQSRFLFVPQVNDASPRVITQALSLNVPVLMNKNIIGGWKYINNQTGEFFNDLSDFKEAYRRLEANIDLESYKPREYVVQNYGNRNAGKRFFDFVNENFAGKVQLPEDSEMLIPS</sequence>
<dbReference type="Proteomes" id="UP000095751">
    <property type="component" value="Unassembled WGS sequence"/>
</dbReference>
<dbReference type="KEGG" id="fcy:FRACYDRAFT_195059"/>
<accession>A0A1E7EU25</accession>
<dbReference type="AlphaFoldDB" id="A0A1E7EU25"/>
<dbReference type="InParanoid" id="A0A1E7EU25"/>
<protein>
    <recommendedName>
        <fullName evidence="3">Exostosin GT47 domain-containing protein</fullName>
    </recommendedName>
</protein>
<dbReference type="Gene3D" id="3.40.50.2000">
    <property type="entry name" value="Glycogen Phosphorylase B"/>
    <property type="match status" value="1"/>
</dbReference>
<evidence type="ECO:0000313" key="1">
    <source>
        <dbReference type="EMBL" id="OEU09471.1"/>
    </source>
</evidence>
<evidence type="ECO:0008006" key="3">
    <source>
        <dbReference type="Google" id="ProtNLM"/>
    </source>
</evidence>
<proteinExistence type="predicted"/>
<keyword evidence="2" id="KW-1185">Reference proteome</keyword>
<reference evidence="1 2" key="1">
    <citation type="submission" date="2016-09" db="EMBL/GenBank/DDBJ databases">
        <title>Extensive genetic diversity and differential bi-allelic expression allows diatom success in the polar Southern Ocean.</title>
        <authorList>
            <consortium name="DOE Joint Genome Institute"/>
            <person name="Mock T."/>
            <person name="Otillar R.P."/>
            <person name="Strauss J."/>
            <person name="Dupont C."/>
            <person name="Frickenhaus S."/>
            <person name="Maumus F."/>
            <person name="Mcmullan M."/>
            <person name="Sanges R."/>
            <person name="Schmutz J."/>
            <person name="Toseland A."/>
            <person name="Valas R."/>
            <person name="Veluchamy A."/>
            <person name="Ward B.J."/>
            <person name="Allen A."/>
            <person name="Barry K."/>
            <person name="Falciatore A."/>
            <person name="Ferrante M."/>
            <person name="Fortunato A.E."/>
            <person name="Gloeckner G."/>
            <person name="Gruber A."/>
            <person name="Hipkin R."/>
            <person name="Janech M."/>
            <person name="Kroth P."/>
            <person name="Leese F."/>
            <person name="Lindquist E."/>
            <person name="Lyon B.R."/>
            <person name="Martin J."/>
            <person name="Mayer C."/>
            <person name="Parker M."/>
            <person name="Quesneville H."/>
            <person name="Raymond J."/>
            <person name="Uhlig C."/>
            <person name="Valentin K.U."/>
            <person name="Worden A.Z."/>
            <person name="Armbrust E.V."/>
            <person name="Bowler C."/>
            <person name="Green B."/>
            <person name="Moulton V."/>
            <person name="Van Oosterhout C."/>
            <person name="Grigoriev I."/>
        </authorList>
    </citation>
    <scope>NUCLEOTIDE SEQUENCE [LARGE SCALE GENOMIC DNA]</scope>
    <source>
        <strain evidence="1 2">CCMP1102</strain>
    </source>
</reference>
<organism evidence="1 2">
    <name type="scientific">Fragilariopsis cylindrus CCMP1102</name>
    <dbReference type="NCBI Taxonomy" id="635003"/>
    <lineage>
        <taxon>Eukaryota</taxon>
        <taxon>Sar</taxon>
        <taxon>Stramenopiles</taxon>
        <taxon>Ochrophyta</taxon>
        <taxon>Bacillariophyta</taxon>
        <taxon>Bacillariophyceae</taxon>
        <taxon>Bacillariophycidae</taxon>
        <taxon>Bacillariales</taxon>
        <taxon>Bacillariaceae</taxon>
        <taxon>Fragilariopsis</taxon>
    </lineage>
</organism>
<evidence type="ECO:0000313" key="2">
    <source>
        <dbReference type="Proteomes" id="UP000095751"/>
    </source>
</evidence>
<gene>
    <name evidence="1" type="ORF">FRACYDRAFT_195059</name>
</gene>
<dbReference type="OrthoDB" id="422581at2759"/>